<proteinExistence type="predicted"/>
<dbReference type="Proteomes" id="UP000198414">
    <property type="component" value="Unassembled WGS sequence"/>
</dbReference>
<dbReference type="OrthoDB" id="1956472at2"/>
<evidence type="ECO:0000313" key="2">
    <source>
        <dbReference type="EMBL" id="GAX06973.1"/>
    </source>
</evidence>
<dbReference type="AlphaFoldDB" id="A0A1Z5IYW7"/>
<reference evidence="2 3" key="1">
    <citation type="submission" date="2015-11" db="EMBL/GenBank/DDBJ databases">
        <title>Draft genome sequences of new species of the genus Lactobacillus isolated from orchardgrass silage.</title>
        <authorList>
            <person name="Tohno M."/>
            <person name="Tanizawa Y."/>
            <person name="Arita M."/>
        </authorList>
    </citation>
    <scope>NUCLEOTIDE SEQUENCE [LARGE SCALE GENOMIC DNA]</scope>
    <source>
        <strain evidence="2 3">IWT25</strain>
    </source>
</reference>
<protein>
    <submittedName>
        <fullName evidence="2">Phage protein</fullName>
    </submittedName>
</protein>
<feature type="compositionally biased region" description="Basic and acidic residues" evidence="1">
    <location>
        <begin position="123"/>
        <end position="140"/>
    </location>
</feature>
<dbReference type="RefSeq" id="WP_089121882.1">
    <property type="nucleotide sequence ID" value="NZ_BCMI01000031.1"/>
</dbReference>
<evidence type="ECO:0000256" key="1">
    <source>
        <dbReference type="SAM" id="MobiDB-lite"/>
    </source>
</evidence>
<accession>A0A1Z5IYW7</accession>
<organism evidence="2 3">
    <name type="scientific">Secundilactobacillus pentosiphilus</name>
    <dbReference type="NCBI Taxonomy" id="1714682"/>
    <lineage>
        <taxon>Bacteria</taxon>
        <taxon>Bacillati</taxon>
        <taxon>Bacillota</taxon>
        <taxon>Bacilli</taxon>
        <taxon>Lactobacillales</taxon>
        <taxon>Lactobacillaceae</taxon>
        <taxon>Secundilactobacillus</taxon>
    </lineage>
</organism>
<sequence length="140" mass="15467">MTKSLINIDLSKISNGALQEKFEREMQKVVANLMDPNTDATKKRKLTMTLTLQTDDSRSVVFMDTEVKSSLVPDKSVNSKLLIGLDDHKQPVANELKSGTPGQTFIGDDGKLHTDTGEDVDQVEAKQKNKVIDLQHGKEA</sequence>
<feature type="region of interest" description="Disordered" evidence="1">
    <location>
        <begin position="94"/>
        <end position="140"/>
    </location>
</feature>
<comment type="caution">
    <text evidence="2">The sequence shown here is derived from an EMBL/GenBank/DDBJ whole genome shotgun (WGS) entry which is preliminary data.</text>
</comment>
<name>A0A1Z5IYW7_9LACO</name>
<gene>
    <name evidence="2" type="ORF">IWT25_02321</name>
</gene>
<evidence type="ECO:0000313" key="3">
    <source>
        <dbReference type="Proteomes" id="UP000198414"/>
    </source>
</evidence>
<dbReference type="EMBL" id="BCMI01000031">
    <property type="protein sequence ID" value="GAX06973.1"/>
    <property type="molecule type" value="Genomic_DNA"/>
</dbReference>